<evidence type="ECO:0000313" key="2">
    <source>
        <dbReference type="EMBL" id="SFN54228.1"/>
    </source>
</evidence>
<accession>A0A1I4ZVK4</accession>
<evidence type="ECO:0000313" key="3">
    <source>
        <dbReference type="Proteomes" id="UP000198867"/>
    </source>
</evidence>
<dbReference type="RefSeq" id="WP_090709539.1">
    <property type="nucleotide sequence ID" value="NZ_FOVM01000002.1"/>
</dbReference>
<dbReference type="EMBL" id="FOVM01000002">
    <property type="protein sequence ID" value="SFN54228.1"/>
    <property type="molecule type" value="Genomic_DNA"/>
</dbReference>
<feature type="transmembrane region" description="Helical" evidence="1">
    <location>
        <begin position="67"/>
        <end position="88"/>
    </location>
</feature>
<sequence>MNSTNRFANRLLLLLVGLTAVVLGAAAIGLATSPALAEGWDEIAPGVLTGIETLLQGTTATQSSPNWFPAGAVAVLLLGIVLLAIFILRQGRGRTNRLIVNDAVKGGTTIIDAAVAADILNEVLSRQPGLVASHVSAYKVHRTPILSIQVTCRRGASPQIVGDIVDSSLNDLEIFAGTEIPAVVQIRGGFRTRHTAPDISIPA</sequence>
<dbReference type="AlphaFoldDB" id="A0A1I4ZVK4"/>
<dbReference type="STRING" id="995034.SAMN05216219_1112"/>
<proteinExistence type="predicted"/>
<name>A0A1I4ZVK4_9MICO</name>
<protein>
    <recommendedName>
        <fullName evidence="4">Alkaline shock response membrane anchor protein AmaP</fullName>
    </recommendedName>
</protein>
<keyword evidence="1" id="KW-0812">Transmembrane</keyword>
<keyword evidence="1" id="KW-1133">Transmembrane helix</keyword>
<evidence type="ECO:0000256" key="1">
    <source>
        <dbReference type="SAM" id="Phobius"/>
    </source>
</evidence>
<dbReference type="OrthoDB" id="5123397at2"/>
<dbReference type="Proteomes" id="UP000198867">
    <property type="component" value="Unassembled WGS sequence"/>
</dbReference>
<keyword evidence="3" id="KW-1185">Reference proteome</keyword>
<reference evidence="3" key="1">
    <citation type="submission" date="2016-10" db="EMBL/GenBank/DDBJ databases">
        <authorList>
            <person name="Varghese N."/>
            <person name="Submissions S."/>
        </authorList>
    </citation>
    <scope>NUCLEOTIDE SEQUENCE [LARGE SCALE GENOMIC DNA]</scope>
    <source>
        <strain evidence="3">CGMCC 1.11101</strain>
    </source>
</reference>
<organism evidence="2 3">
    <name type="scientific">Mycetocola miduiensis</name>
    <dbReference type="NCBI Taxonomy" id="995034"/>
    <lineage>
        <taxon>Bacteria</taxon>
        <taxon>Bacillati</taxon>
        <taxon>Actinomycetota</taxon>
        <taxon>Actinomycetes</taxon>
        <taxon>Micrococcales</taxon>
        <taxon>Microbacteriaceae</taxon>
        <taxon>Mycetocola</taxon>
    </lineage>
</organism>
<evidence type="ECO:0008006" key="4">
    <source>
        <dbReference type="Google" id="ProtNLM"/>
    </source>
</evidence>
<gene>
    <name evidence="2" type="ORF">SAMN05216219_1112</name>
</gene>
<keyword evidence="1" id="KW-0472">Membrane</keyword>